<dbReference type="Gene3D" id="1.20.1280.50">
    <property type="match status" value="1"/>
</dbReference>
<dbReference type="InterPro" id="IPR032675">
    <property type="entry name" value="LRR_dom_sf"/>
</dbReference>
<dbReference type="EMBL" id="NHYE01005477">
    <property type="protein sequence ID" value="PPQ72007.1"/>
    <property type="molecule type" value="Genomic_DNA"/>
</dbReference>
<reference evidence="2 3" key="1">
    <citation type="journal article" date="2018" name="Evol. Lett.">
        <title>Horizontal gene cluster transfer increased hallucinogenic mushroom diversity.</title>
        <authorList>
            <person name="Reynolds H.T."/>
            <person name="Vijayakumar V."/>
            <person name="Gluck-Thaler E."/>
            <person name="Korotkin H.B."/>
            <person name="Matheny P.B."/>
            <person name="Slot J.C."/>
        </authorList>
    </citation>
    <scope>NUCLEOTIDE SEQUENCE [LARGE SCALE GENOMIC DNA]</scope>
    <source>
        <strain evidence="2 3">SRW20</strain>
    </source>
</reference>
<keyword evidence="3" id="KW-1185">Reference proteome</keyword>
<dbReference type="SUPFAM" id="SSF52047">
    <property type="entry name" value="RNI-like"/>
    <property type="match status" value="1"/>
</dbReference>
<feature type="coiled-coil region" evidence="1">
    <location>
        <begin position="34"/>
        <end position="61"/>
    </location>
</feature>
<name>A0A409W0G2_9AGAR</name>
<dbReference type="Gene3D" id="3.80.10.10">
    <property type="entry name" value="Ribonuclease Inhibitor"/>
    <property type="match status" value="1"/>
</dbReference>
<dbReference type="AlphaFoldDB" id="A0A409W0G2"/>
<protein>
    <submittedName>
        <fullName evidence="2">Uncharacterized protein</fullName>
    </submittedName>
</protein>
<evidence type="ECO:0000313" key="3">
    <source>
        <dbReference type="Proteomes" id="UP000284706"/>
    </source>
</evidence>
<keyword evidence="1" id="KW-0175">Coiled coil</keyword>
<proteinExistence type="predicted"/>
<dbReference type="OrthoDB" id="3365698at2759"/>
<sequence length="622" mass="70350">MPPGIEKCLENNDNPSASVTAEIKALISDPLQALSAIEQEIKSTELAMKAFEDECQALRKSTSEYDQIRVPIRRLPPDVLDEIFFHCLATHRNPVISIEEAPLLLTTVCRSWRSAVLSSPRLWSRLHIAVGIPNHPSSWDRSWECERDRGEILANLDFRQQALGIWLSRSASCLLSISLDWIETDPFLFPRGPGDPIGDWSSRPTSQIFNTILSTSSRIAEFELSMPCNLYSHSSLFDTSPQQFPVLRRLRISFVRSRAPQDISDPIDMPILRAPNLRSLSVGPSTKVFRPFSDASWMEGLRSLSLRQPITTIAAAALFRRCHRLQLCRLCISNQPLSNVQSEIDEVIFLPNLLTLELFVDFQSDPRIPSLYKNLHAPHLEHFIYGQYFDSFQTPPMGFTSPPQPTVCLFLERCPSLTKLTMNSTHLSTEAVVHILRSVSQISHLRVGPSRTFRRCLPCADPMSPFWMSRSNQQSIDLNILILSTRGENLKGKVRAQEVLLPNLEVFKGHAMGRARPRGRTTTDQEVKDFILSRLGEAAAEIGVSQLKRVEMTFARHSESDVVNEVRAKAREVGSVDLELDILYDPPNQVWLDWEKPDVYSPSHGLDHWDTWNTTLPIFAGA</sequence>
<accession>A0A409W0G2</accession>
<dbReference type="InParanoid" id="A0A409W0G2"/>
<comment type="caution">
    <text evidence="2">The sequence shown here is derived from an EMBL/GenBank/DDBJ whole genome shotgun (WGS) entry which is preliminary data.</text>
</comment>
<organism evidence="2 3">
    <name type="scientific">Gymnopilus dilepis</name>
    <dbReference type="NCBI Taxonomy" id="231916"/>
    <lineage>
        <taxon>Eukaryota</taxon>
        <taxon>Fungi</taxon>
        <taxon>Dikarya</taxon>
        <taxon>Basidiomycota</taxon>
        <taxon>Agaricomycotina</taxon>
        <taxon>Agaricomycetes</taxon>
        <taxon>Agaricomycetidae</taxon>
        <taxon>Agaricales</taxon>
        <taxon>Agaricineae</taxon>
        <taxon>Hymenogastraceae</taxon>
        <taxon>Gymnopilus</taxon>
    </lineage>
</organism>
<dbReference type="PANTHER" id="PTHR38926">
    <property type="entry name" value="F-BOX DOMAIN CONTAINING PROTEIN, EXPRESSED"/>
    <property type="match status" value="1"/>
</dbReference>
<dbReference type="PANTHER" id="PTHR38926:SF72">
    <property type="entry name" value="IM:7136021-RELATED"/>
    <property type="match status" value="1"/>
</dbReference>
<evidence type="ECO:0000313" key="2">
    <source>
        <dbReference type="EMBL" id="PPQ72007.1"/>
    </source>
</evidence>
<dbReference type="Proteomes" id="UP000284706">
    <property type="component" value="Unassembled WGS sequence"/>
</dbReference>
<dbReference type="STRING" id="231916.A0A409W0G2"/>
<gene>
    <name evidence="2" type="ORF">CVT26_007969</name>
</gene>
<evidence type="ECO:0000256" key="1">
    <source>
        <dbReference type="SAM" id="Coils"/>
    </source>
</evidence>